<evidence type="ECO:0000313" key="3">
    <source>
        <dbReference type="Proteomes" id="UP000001404"/>
    </source>
</evidence>
<dbReference type="PROSITE" id="PS50910">
    <property type="entry name" value="HEPN"/>
    <property type="match status" value="1"/>
</dbReference>
<feature type="domain" description="HEPN" evidence="1">
    <location>
        <begin position="11"/>
        <end position="128"/>
    </location>
</feature>
<reference evidence="3" key="1">
    <citation type="journal article" date="2009" name="Proc. Natl. Acad. Sci. U.S.A.">
        <title>Biogeography of the Sulfolobus islandicus pan-genome.</title>
        <authorList>
            <person name="Reno M.L."/>
            <person name="Held N.L."/>
            <person name="Fields C.J."/>
            <person name="Burke P.V."/>
            <person name="Whitaker R.J."/>
        </authorList>
    </citation>
    <scope>NUCLEOTIDE SEQUENCE [LARGE SCALE GENOMIC DNA]</scope>
    <source>
        <strain evidence="3">L.D.8.5 / Lassen #2</strain>
    </source>
</reference>
<accession>D2PI60</accession>
<dbReference type="InterPro" id="IPR007842">
    <property type="entry name" value="HEPN_dom"/>
</dbReference>
<dbReference type="Gene3D" id="1.20.120.330">
    <property type="entry name" value="Nucleotidyltransferases domain 2"/>
    <property type="match status" value="1"/>
</dbReference>
<evidence type="ECO:0000259" key="1">
    <source>
        <dbReference type="PROSITE" id="PS50910"/>
    </source>
</evidence>
<organism evidence="2 3">
    <name type="scientific">Saccharolobus islandicus (strain L.D.8.5 / Lassen #2)</name>
    <name type="common">Sulfolobus islandicus</name>
    <dbReference type="NCBI Taxonomy" id="425944"/>
    <lineage>
        <taxon>Archaea</taxon>
        <taxon>Thermoproteota</taxon>
        <taxon>Thermoprotei</taxon>
        <taxon>Sulfolobales</taxon>
        <taxon>Sulfolobaceae</taxon>
        <taxon>Saccharolobus</taxon>
    </lineage>
</organism>
<dbReference type="AlphaFoldDB" id="D2PI60"/>
<protein>
    <submittedName>
        <fullName evidence="2">HEPN domain protein</fullName>
    </submittedName>
</protein>
<evidence type="ECO:0000313" key="2">
    <source>
        <dbReference type="EMBL" id="ADB86554.1"/>
    </source>
</evidence>
<dbReference type="RefSeq" id="WP_012952522.1">
    <property type="nucleotide sequence ID" value="NC_013769.1"/>
</dbReference>
<dbReference type="HOGENOM" id="CLU_153285_0_0_2"/>
<name>D2PI60_SACI9</name>
<dbReference type="KEGG" id="sii:LD85_0839"/>
<proteinExistence type="predicted"/>
<dbReference type="EMBL" id="CP001731">
    <property type="protein sequence ID" value="ADB86554.1"/>
    <property type="molecule type" value="Genomic_DNA"/>
</dbReference>
<gene>
    <name evidence="2" type="ordered locus">LD85_0839</name>
</gene>
<dbReference type="SMART" id="SM00748">
    <property type="entry name" value="HEPN"/>
    <property type="match status" value="1"/>
</dbReference>
<dbReference type="Proteomes" id="UP000001404">
    <property type="component" value="Chromosome"/>
</dbReference>
<dbReference type="SUPFAM" id="SSF81593">
    <property type="entry name" value="Nucleotidyltransferase substrate binding subunit/domain"/>
    <property type="match status" value="1"/>
</dbReference>
<dbReference type="Pfam" id="PF05168">
    <property type="entry name" value="HEPN"/>
    <property type="match status" value="1"/>
</dbReference>
<sequence>MNNYDLAKSYIRQAEERIKHAKEALNEGNYPYTVRQCQEAVELLLKAALRYIGVEPPKLHDVGPLLRKERNKFPAWFQEKIDEFAYYSRVLRSEREPAMYGDEETGTPPEELYSKFDAENATKMCDTIHEFVKKLIVQ</sequence>